<evidence type="ECO:0000313" key="2">
    <source>
        <dbReference type="EMBL" id="SCM72173.1"/>
    </source>
</evidence>
<name>A0A212L3M8_9BACT</name>
<protein>
    <submittedName>
        <fullName evidence="2">Uncharacterized protein</fullName>
    </submittedName>
</protein>
<gene>
    <name evidence="2" type="ORF">KL86DES1_20441</name>
</gene>
<dbReference type="AlphaFoldDB" id="A0A212L3M8"/>
<evidence type="ECO:0000256" key="1">
    <source>
        <dbReference type="SAM" id="MobiDB-lite"/>
    </source>
</evidence>
<dbReference type="PROSITE" id="PS51257">
    <property type="entry name" value="PROKAR_LIPOPROTEIN"/>
    <property type="match status" value="1"/>
</dbReference>
<reference evidence="2" key="1">
    <citation type="submission" date="2016-08" db="EMBL/GenBank/DDBJ databases">
        <authorList>
            <person name="Seilhamer J.J."/>
        </authorList>
    </citation>
    <scope>NUCLEOTIDE SEQUENCE</scope>
    <source>
        <strain evidence="2">86-1</strain>
    </source>
</reference>
<organism evidence="2">
    <name type="scientific">uncultured Desulfovibrio sp</name>
    <dbReference type="NCBI Taxonomy" id="167968"/>
    <lineage>
        <taxon>Bacteria</taxon>
        <taxon>Pseudomonadati</taxon>
        <taxon>Thermodesulfobacteriota</taxon>
        <taxon>Desulfovibrionia</taxon>
        <taxon>Desulfovibrionales</taxon>
        <taxon>Desulfovibrionaceae</taxon>
        <taxon>Desulfovibrio</taxon>
        <taxon>environmental samples</taxon>
    </lineage>
</organism>
<feature type="compositionally biased region" description="Basic and acidic residues" evidence="1">
    <location>
        <begin position="148"/>
        <end position="158"/>
    </location>
</feature>
<sequence>MPRPCFTAAKTRPGKTSTWPEPMPSACGSTACSCPAEVRVTRTATAHGAATKATPATMTPMPVAKHPAADKVVMIGPTPDVTADPIPDVTPNMMPNMTPDVPPGVMRTRPRPDPRKRRARNPADRAVAQMKTGRIVASFRPLDAAPDTQKRSEQKNDGQENLCRKILKIALPDWKN</sequence>
<accession>A0A212L3M8</accession>
<dbReference type="EMBL" id="FMJC01000002">
    <property type="protein sequence ID" value="SCM72173.1"/>
    <property type="molecule type" value="Genomic_DNA"/>
</dbReference>
<proteinExistence type="predicted"/>
<feature type="region of interest" description="Disordered" evidence="1">
    <location>
        <begin position="79"/>
        <end position="161"/>
    </location>
</feature>
<feature type="region of interest" description="Disordered" evidence="1">
    <location>
        <begin position="1"/>
        <end position="22"/>
    </location>
</feature>